<dbReference type="Proteomes" id="UP000288675">
    <property type="component" value="Chromosome"/>
</dbReference>
<dbReference type="KEGG" id="bgy:BGLY_2283"/>
<proteinExistence type="predicted"/>
<dbReference type="PANTHER" id="PTHR33408">
    <property type="entry name" value="TRANSPOSASE"/>
    <property type="match status" value="1"/>
</dbReference>
<name>A0AAJ4D315_9BACI</name>
<evidence type="ECO:0000259" key="2">
    <source>
        <dbReference type="Pfam" id="PF13751"/>
    </source>
</evidence>
<dbReference type="InterPro" id="IPR025668">
    <property type="entry name" value="Tnp_DDE_dom"/>
</dbReference>
<organism evidence="3 4">
    <name type="scientific">Bacillus glycinifermentans</name>
    <dbReference type="NCBI Taxonomy" id="1664069"/>
    <lineage>
        <taxon>Bacteria</taxon>
        <taxon>Bacillati</taxon>
        <taxon>Bacillota</taxon>
        <taxon>Bacilli</taxon>
        <taxon>Bacillales</taxon>
        <taxon>Bacillaceae</taxon>
        <taxon>Bacillus</taxon>
    </lineage>
</organism>
<dbReference type="EMBL" id="CP035232">
    <property type="protein sequence ID" value="QAT65576.1"/>
    <property type="molecule type" value="Genomic_DNA"/>
</dbReference>
<protein>
    <submittedName>
        <fullName evidence="3">IS1182 family transposase</fullName>
    </submittedName>
</protein>
<dbReference type="GeneID" id="82853415"/>
<accession>A0AAJ4D315</accession>
<evidence type="ECO:0000313" key="3">
    <source>
        <dbReference type="EMBL" id="QAT65576.1"/>
    </source>
</evidence>
<evidence type="ECO:0000259" key="1">
    <source>
        <dbReference type="Pfam" id="PF05598"/>
    </source>
</evidence>
<feature type="domain" description="Transposase InsH N-terminal" evidence="1">
    <location>
        <begin position="18"/>
        <end position="113"/>
    </location>
</feature>
<dbReference type="AlphaFoldDB" id="A0AAJ4D315"/>
<dbReference type="InterPro" id="IPR047629">
    <property type="entry name" value="IS1182_transpos"/>
</dbReference>
<dbReference type="InterPro" id="IPR008490">
    <property type="entry name" value="Transposase_InsH_N"/>
</dbReference>
<dbReference type="Pfam" id="PF13751">
    <property type="entry name" value="DDE_Tnp_1_6"/>
    <property type="match status" value="1"/>
</dbReference>
<dbReference type="PANTHER" id="PTHR33408:SF2">
    <property type="entry name" value="TRANSPOSASE DDE DOMAIN-CONTAINING PROTEIN"/>
    <property type="match status" value="1"/>
</dbReference>
<sequence>MLTKHSKDQREQLEVFALSELVPEDHLVRKMEEAIDFSFIYEKVAPLYSSKGRPSIDPVVLIKMVLIQYVFGHRSMRETIKRIETDVAYRWFIGYGFSEKIPHFSTFSKNYERRFHDTDLFETIFYKILRQAMDLGLVDPSVAFIDSTHVKANANKKKFVKKIVRKETRAYQEQLDQEINADREANGKKPLKPRRCLEEREVKESTTDPESGYFVKGERERLFAYGFHTACDRNGFVLGTVVEPANIHDSQVFASLFQQVKERVAKPHTVAVDAGYKTPVIAKFLHEENVRPVMPYTRPQTKKGFMRKHEYVYDEFYDVYICPQDHILSYRTTNRQGYREYASDPKRCKPCPLLHTCTESRDHRKMIHRHIWQDHLDEADHLRHTEENKQIYAKRKETIERVFADLKHKHGLRWTTLRGKKKLSMQAMLVFAAMNLKKLANWTWKGPNRQPSDRNNRIKWTKTGRILKIRPVLSTVCGRLF</sequence>
<gene>
    <name evidence="3" type="ORF">EQZ20_12115</name>
</gene>
<dbReference type="NCBIfam" id="NF033551">
    <property type="entry name" value="transpos_IS1182"/>
    <property type="match status" value="1"/>
</dbReference>
<dbReference type="RefSeq" id="WP_065894542.1">
    <property type="nucleotide sequence ID" value="NZ_CP035232.1"/>
</dbReference>
<dbReference type="Pfam" id="PF05598">
    <property type="entry name" value="DUF772"/>
    <property type="match status" value="1"/>
</dbReference>
<reference evidence="3 4" key="1">
    <citation type="submission" date="2019-01" db="EMBL/GenBank/DDBJ databases">
        <title>Genome sequence of Bacillus glycinifermentans SRCM103574.</title>
        <authorList>
            <person name="Kong H.-J."/>
            <person name="Jeong S.-Y."/>
            <person name="Jeong D.-Y."/>
        </authorList>
    </citation>
    <scope>NUCLEOTIDE SEQUENCE [LARGE SCALE GENOMIC DNA]</scope>
    <source>
        <strain evidence="3 4">SRCM103574</strain>
    </source>
</reference>
<feature type="domain" description="Transposase DDE" evidence="2">
    <location>
        <begin position="321"/>
        <end position="440"/>
    </location>
</feature>
<evidence type="ECO:0000313" key="4">
    <source>
        <dbReference type="Proteomes" id="UP000288675"/>
    </source>
</evidence>